<gene>
    <name evidence="2" type="ORF">VTK73DRAFT_7621</name>
</gene>
<evidence type="ECO:0000256" key="1">
    <source>
        <dbReference type="SAM" id="SignalP"/>
    </source>
</evidence>
<protein>
    <submittedName>
        <fullName evidence="2">Uncharacterized protein</fullName>
    </submittedName>
</protein>
<evidence type="ECO:0000313" key="3">
    <source>
        <dbReference type="Proteomes" id="UP001586593"/>
    </source>
</evidence>
<keyword evidence="1" id="KW-0732">Signal</keyword>
<dbReference type="EMBL" id="JAZHXJ010000005">
    <property type="protein sequence ID" value="KAL1883833.1"/>
    <property type="molecule type" value="Genomic_DNA"/>
</dbReference>
<evidence type="ECO:0000313" key="2">
    <source>
        <dbReference type="EMBL" id="KAL1883833.1"/>
    </source>
</evidence>
<proteinExistence type="predicted"/>
<reference evidence="2 3" key="1">
    <citation type="journal article" date="2024" name="Commun. Biol.">
        <title>Comparative genomic analysis of thermophilic fungi reveals convergent evolutionary adaptations and gene losses.</title>
        <authorList>
            <person name="Steindorff A.S."/>
            <person name="Aguilar-Pontes M.V."/>
            <person name="Robinson A.J."/>
            <person name="Andreopoulos B."/>
            <person name="LaButti K."/>
            <person name="Kuo A."/>
            <person name="Mondo S."/>
            <person name="Riley R."/>
            <person name="Otillar R."/>
            <person name="Haridas S."/>
            <person name="Lipzen A."/>
            <person name="Grimwood J."/>
            <person name="Schmutz J."/>
            <person name="Clum A."/>
            <person name="Reid I.D."/>
            <person name="Moisan M.C."/>
            <person name="Butler G."/>
            <person name="Nguyen T.T.M."/>
            <person name="Dewar K."/>
            <person name="Conant G."/>
            <person name="Drula E."/>
            <person name="Henrissat B."/>
            <person name="Hansel C."/>
            <person name="Singer S."/>
            <person name="Hutchinson M.I."/>
            <person name="de Vries R.P."/>
            <person name="Natvig D.O."/>
            <person name="Powell A.J."/>
            <person name="Tsang A."/>
            <person name="Grigoriev I.V."/>
        </authorList>
    </citation>
    <scope>NUCLEOTIDE SEQUENCE [LARGE SCALE GENOMIC DNA]</scope>
    <source>
        <strain evidence="2 3">ATCC 24622</strain>
    </source>
</reference>
<feature type="chain" id="PRO_5047247686" evidence="1">
    <location>
        <begin position="19"/>
        <end position="208"/>
    </location>
</feature>
<name>A0ABR3Y702_9PEZI</name>
<feature type="signal peptide" evidence="1">
    <location>
        <begin position="1"/>
        <end position="18"/>
    </location>
</feature>
<keyword evidence="3" id="KW-1185">Reference proteome</keyword>
<accession>A0ABR3Y702</accession>
<organism evidence="2 3">
    <name type="scientific">Phialemonium thermophilum</name>
    <dbReference type="NCBI Taxonomy" id="223376"/>
    <lineage>
        <taxon>Eukaryota</taxon>
        <taxon>Fungi</taxon>
        <taxon>Dikarya</taxon>
        <taxon>Ascomycota</taxon>
        <taxon>Pezizomycotina</taxon>
        <taxon>Sordariomycetes</taxon>
        <taxon>Sordariomycetidae</taxon>
        <taxon>Cephalothecales</taxon>
        <taxon>Cephalothecaceae</taxon>
        <taxon>Phialemonium</taxon>
    </lineage>
</organism>
<sequence>MLIQTLLSVAAVAGLSLATPVPAVSGRATEPSAASIIAQIMPSSNSCSGAQFPDECRTADQAAPFLIKAMVDHGVKYAGEIAGILALVGYESVDMKYKHNVVPGRPGQGTSNMQMVNYNRLYAASIPALADKVKAATDDNAVLALVQPDEYNFGSGPWFLTTQCTPEQRNQLSQGTDDGFRAYMSCVGVEVTDDRLAYWTRAKQAFGL</sequence>
<comment type="caution">
    <text evidence="2">The sequence shown here is derived from an EMBL/GenBank/DDBJ whole genome shotgun (WGS) entry which is preliminary data.</text>
</comment>
<dbReference type="Proteomes" id="UP001586593">
    <property type="component" value="Unassembled WGS sequence"/>
</dbReference>